<evidence type="ECO:0008006" key="6">
    <source>
        <dbReference type="Google" id="ProtNLM"/>
    </source>
</evidence>
<evidence type="ECO:0000313" key="5">
    <source>
        <dbReference type="Proteomes" id="UP000290588"/>
    </source>
</evidence>
<dbReference type="Proteomes" id="UP000290588">
    <property type="component" value="Unassembled WGS sequence"/>
</dbReference>
<keyword evidence="4" id="KW-1185">Reference proteome</keyword>
<evidence type="ECO:0000313" key="2">
    <source>
        <dbReference type="EMBL" id="AXX95014.1"/>
    </source>
</evidence>
<dbReference type="Gene3D" id="3.40.1260.10">
    <property type="entry name" value="DsrEFH-like"/>
    <property type="match status" value="1"/>
</dbReference>
<dbReference type="EMBL" id="CP032097">
    <property type="protein sequence ID" value="AXX95014.1"/>
    <property type="molecule type" value="Genomic_DNA"/>
</dbReference>
<dbReference type="KEGG" id="aell:AELL_1351"/>
<feature type="signal peptide" evidence="1">
    <location>
        <begin position="1"/>
        <end position="20"/>
    </location>
</feature>
<dbReference type="RefSeq" id="WP_118917209.1">
    <property type="nucleotide sequence ID" value="NZ_CP032097.1"/>
</dbReference>
<keyword evidence="1" id="KW-0732">Signal</keyword>
<dbReference type="AlphaFoldDB" id="A0A347U836"/>
<sequence length="142" mass="15390">MKKGLLVLLSSLLLSTASFASDNMAKGLNVVITSQDAQTQIMGMVLSMMTLKQNKEVNMTLCSNAGDLAVKGMESPILKPQDKSPKMMLQALIKQGAKVQVCPLYLPNASKDESVLLEGITVAKPDEVAKKLLDKDYQNLSY</sequence>
<dbReference type="EMBL" id="NXIG01000007">
    <property type="protein sequence ID" value="RXI30338.1"/>
    <property type="molecule type" value="Genomic_DNA"/>
</dbReference>
<evidence type="ECO:0000256" key="1">
    <source>
        <dbReference type="SAM" id="SignalP"/>
    </source>
</evidence>
<dbReference type="OrthoDB" id="7361822at2"/>
<gene>
    <name evidence="2" type="ORF">AELL_1351</name>
    <name evidence="3" type="ORF">CP962_08290</name>
</gene>
<reference evidence="2 4" key="2">
    <citation type="submission" date="2018-08" db="EMBL/GenBank/DDBJ databases">
        <title>Complete genome of the Arcobacter ellisii type strain LMG 26155.</title>
        <authorList>
            <person name="Miller W.G."/>
            <person name="Yee E."/>
            <person name="Bono J.L."/>
        </authorList>
    </citation>
    <scope>NUCLEOTIDE SEQUENCE [LARGE SCALE GENOMIC DNA]</scope>
    <source>
        <strain evidence="2 4">LMG 26155</strain>
    </source>
</reference>
<reference evidence="3 5" key="1">
    <citation type="submission" date="2017-09" db="EMBL/GenBank/DDBJ databases">
        <title>Genomics of the genus Arcobacter.</title>
        <authorList>
            <person name="Perez-Cataluna A."/>
            <person name="Figueras M.J."/>
            <person name="Salas-Masso N."/>
        </authorList>
    </citation>
    <scope>NUCLEOTIDE SEQUENCE [LARGE SCALE GENOMIC DNA]</scope>
    <source>
        <strain evidence="3 5">CECT 7837</strain>
    </source>
</reference>
<name>A0A347U836_9BACT</name>
<feature type="chain" id="PRO_5044584769" description="DsrE/DsrF-like family protein" evidence="1">
    <location>
        <begin position="21"/>
        <end position="142"/>
    </location>
</feature>
<accession>A0A347U836</accession>
<evidence type="ECO:0000313" key="3">
    <source>
        <dbReference type="EMBL" id="RXI30338.1"/>
    </source>
</evidence>
<dbReference type="SUPFAM" id="SSF75169">
    <property type="entry name" value="DsrEFH-like"/>
    <property type="match status" value="1"/>
</dbReference>
<proteinExistence type="predicted"/>
<evidence type="ECO:0000313" key="4">
    <source>
        <dbReference type="Proteomes" id="UP000262582"/>
    </source>
</evidence>
<dbReference type="Proteomes" id="UP000262582">
    <property type="component" value="Chromosome"/>
</dbReference>
<organism evidence="3 5">
    <name type="scientific">Arcobacter ellisii</name>
    <dbReference type="NCBI Taxonomy" id="913109"/>
    <lineage>
        <taxon>Bacteria</taxon>
        <taxon>Pseudomonadati</taxon>
        <taxon>Campylobacterota</taxon>
        <taxon>Epsilonproteobacteria</taxon>
        <taxon>Campylobacterales</taxon>
        <taxon>Arcobacteraceae</taxon>
        <taxon>Arcobacter</taxon>
    </lineage>
</organism>
<protein>
    <recommendedName>
        <fullName evidence="6">DsrE/DsrF-like family protein</fullName>
    </recommendedName>
</protein>
<dbReference type="InterPro" id="IPR027396">
    <property type="entry name" value="DsrEFH-like"/>
</dbReference>